<dbReference type="Proteomes" id="UP000464178">
    <property type="component" value="Chromosome"/>
</dbReference>
<evidence type="ECO:0000313" key="1">
    <source>
        <dbReference type="EMBL" id="VTR95322.1"/>
    </source>
</evidence>
<organism evidence="1 2">
    <name type="scientific">Gemmata massiliana</name>
    <dbReference type="NCBI Taxonomy" id="1210884"/>
    <lineage>
        <taxon>Bacteria</taxon>
        <taxon>Pseudomonadati</taxon>
        <taxon>Planctomycetota</taxon>
        <taxon>Planctomycetia</taxon>
        <taxon>Gemmatales</taxon>
        <taxon>Gemmataceae</taxon>
        <taxon>Gemmata</taxon>
    </lineage>
</organism>
<name>A0A6P2D761_9BACT</name>
<dbReference type="KEGG" id="gms:SOIL9_23920"/>
<gene>
    <name evidence="1" type="ORF">SOIL9_23920</name>
</gene>
<dbReference type="AlphaFoldDB" id="A0A6P2D761"/>
<keyword evidence="2" id="KW-1185">Reference proteome</keyword>
<proteinExistence type="predicted"/>
<evidence type="ECO:0000313" key="2">
    <source>
        <dbReference type="Proteomes" id="UP000464178"/>
    </source>
</evidence>
<sequence length="68" mass="7572">MFAQKQHKPAHSSGIFRVRGGEPCPTCETWSSPIRQETQGRSIVRVLTCEKCGKWLHISSATTSSLKN</sequence>
<dbReference type="EMBL" id="LR593886">
    <property type="protein sequence ID" value="VTR95322.1"/>
    <property type="molecule type" value="Genomic_DNA"/>
</dbReference>
<accession>A0A6P2D761</accession>
<protein>
    <submittedName>
        <fullName evidence="1">Uncharacterized protein</fullName>
    </submittedName>
</protein>
<reference evidence="1 2" key="1">
    <citation type="submission" date="2019-05" db="EMBL/GenBank/DDBJ databases">
        <authorList>
            <consortium name="Science for Life Laboratories"/>
        </authorList>
    </citation>
    <scope>NUCLEOTIDE SEQUENCE [LARGE SCALE GENOMIC DNA]</scope>
    <source>
        <strain evidence="1">Soil9</strain>
    </source>
</reference>